<gene>
    <name evidence="2" type="ORF">Hsar01_03209</name>
</gene>
<evidence type="ECO:0008006" key="4">
    <source>
        <dbReference type="Google" id="ProtNLM"/>
    </source>
</evidence>
<dbReference type="Gene3D" id="3.90.10.10">
    <property type="entry name" value="Cytochrome C3"/>
    <property type="match status" value="1"/>
</dbReference>
<feature type="signal peptide" evidence="1">
    <location>
        <begin position="1"/>
        <end position="18"/>
    </location>
</feature>
<keyword evidence="1" id="KW-0732">Signal</keyword>
<evidence type="ECO:0000313" key="2">
    <source>
        <dbReference type="EMBL" id="GAA5483972.1"/>
    </source>
</evidence>
<dbReference type="RefSeq" id="WP_353568072.1">
    <property type="nucleotide sequence ID" value="NZ_BAABRI010000019.1"/>
</dbReference>
<evidence type="ECO:0000256" key="1">
    <source>
        <dbReference type="SAM" id="SignalP"/>
    </source>
</evidence>
<organism evidence="2 3">
    <name type="scientific">Haloferula sargassicola</name>
    <dbReference type="NCBI Taxonomy" id="490096"/>
    <lineage>
        <taxon>Bacteria</taxon>
        <taxon>Pseudomonadati</taxon>
        <taxon>Verrucomicrobiota</taxon>
        <taxon>Verrucomicrobiia</taxon>
        <taxon>Verrucomicrobiales</taxon>
        <taxon>Verrucomicrobiaceae</taxon>
        <taxon>Haloferula</taxon>
    </lineage>
</organism>
<sequence>MKLKTAILIACLVFAALAAATYFAPGHGHGGREGITSAAAWQRMANPGTLSEAHAFLDHNCNACHTPVKGAEATNCIVCHANDHDILQRQPTAFHADVGNCRDCHSEHRGRHAEITKMEHDVLADIGRKQLEQAASPDSESAALLEWLKKAADSPDATSSNFVHPALTANERTLNCATCHQNDDRHFGLFGQDCSSCHETARWSLPEFRHPPASSKDCAQCHQPPPSHYMMHFNMISKKVAGIEHADVSQCFLCHQTTSWPDIRGVGWYKHH</sequence>
<dbReference type="InterPro" id="IPR036280">
    <property type="entry name" value="Multihaem_cyt_sf"/>
</dbReference>
<dbReference type="EMBL" id="BAABRI010000019">
    <property type="protein sequence ID" value="GAA5483972.1"/>
    <property type="molecule type" value="Genomic_DNA"/>
</dbReference>
<name>A0ABP9URA7_9BACT</name>
<evidence type="ECO:0000313" key="3">
    <source>
        <dbReference type="Proteomes" id="UP001476282"/>
    </source>
</evidence>
<accession>A0ABP9URA7</accession>
<dbReference type="Proteomes" id="UP001476282">
    <property type="component" value="Unassembled WGS sequence"/>
</dbReference>
<keyword evidence="3" id="KW-1185">Reference proteome</keyword>
<feature type="chain" id="PRO_5045121264" description="Class III cytochrome C family protein" evidence="1">
    <location>
        <begin position="19"/>
        <end position="272"/>
    </location>
</feature>
<reference evidence="2 3" key="1">
    <citation type="submission" date="2024-02" db="EMBL/GenBank/DDBJ databases">
        <title>Haloferula sargassicola NBRC 104335.</title>
        <authorList>
            <person name="Ichikawa N."/>
            <person name="Katano-Makiyama Y."/>
            <person name="Hidaka K."/>
        </authorList>
    </citation>
    <scope>NUCLEOTIDE SEQUENCE [LARGE SCALE GENOMIC DNA]</scope>
    <source>
        <strain evidence="2 3">NBRC 104335</strain>
    </source>
</reference>
<comment type="caution">
    <text evidence="2">The sequence shown here is derived from an EMBL/GenBank/DDBJ whole genome shotgun (WGS) entry which is preliminary data.</text>
</comment>
<proteinExistence type="predicted"/>
<protein>
    <recommendedName>
        <fullName evidence="4">Class III cytochrome C family protein</fullName>
    </recommendedName>
</protein>
<dbReference type="SUPFAM" id="SSF48695">
    <property type="entry name" value="Multiheme cytochromes"/>
    <property type="match status" value="1"/>
</dbReference>